<evidence type="ECO:0000256" key="1">
    <source>
        <dbReference type="PROSITE-ProRule" id="PRU00169"/>
    </source>
</evidence>
<dbReference type="Gene3D" id="1.25.40.10">
    <property type="entry name" value="Tetratricopeptide repeat domain"/>
    <property type="match status" value="2"/>
</dbReference>
<gene>
    <name evidence="3" type="ORF">I9W95_06040</name>
</gene>
<dbReference type="SUPFAM" id="SSF48452">
    <property type="entry name" value="TPR-like"/>
    <property type="match status" value="1"/>
</dbReference>
<feature type="modified residue" description="4-aspartylphosphate" evidence="1">
    <location>
        <position position="62"/>
    </location>
</feature>
<evidence type="ECO:0000259" key="2">
    <source>
        <dbReference type="PROSITE" id="PS50110"/>
    </source>
</evidence>
<sequence>MINLEHALRDKRILIVDDLVEARSSLKKMLTILGASQPDTATDGREAIEFIMDRDYDIVLSDYNLGKGKDGQQILEEARYANRLRASALFILVTGENALDMVMGALEYEPDNYITKPFTLNMLRERLIRIMTIKEQLQPVDEAIDARDNMLAISRAESLLGKNKKLLLPLTRSLGKLYIREKRYQDALGIYSSLLNNRSISWARLGQAICIHYLGDSKSALALIDQTLIAHPLYVQCYDWSARILRSLGRNEEAQKQLQKAVTISPKAVLRQMELGRIAYENGDFPVAEAAFEQAMKLGRHSCYKSSKNYLQFAQCARQLLKPGDSREQRARADRAFKAIEELRQDYAGQRAVMFETCIVEGKTYGVLKNEDKARASANRAEELLAQMPNATSEHKLQMTEAFIDTSQHVKAKKLIKKLRAEGLENDGIEKLQLLEDSLNRVAIREYTAELNDRGVRHYEKSEYVEAVKVFDEAASYEEAGISVLLNAIQAKISLIENTQVDVSHLKDCHRYFQRIGPMGDQDERFERYERLRNSFSRLKRAAGF</sequence>
<dbReference type="InterPro" id="IPR001789">
    <property type="entry name" value="Sig_transdc_resp-reg_receiver"/>
</dbReference>
<protein>
    <submittedName>
        <fullName evidence="3">Response regulator</fullName>
    </submittedName>
</protein>
<accession>A0ABS7ZRY4</accession>
<reference evidence="3 4" key="1">
    <citation type="submission" date="2020-12" db="EMBL/GenBank/DDBJ databases">
        <title>Novel Thalassolituus-related marine hydrocarbonoclastic bacteria mediated algae-derived hydrocarbons mineralization in twilight zone of the northern South China Sea.</title>
        <authorList>
            <person name="Dong C."/>
        </authorList>
    </citation>
    <scope>NUCLEOTIDE SEQUENCE [LARGE SCALE GENOMIC DNA]</scope>
    <source>
        <strain evidence="3 4">IMCC1826</strain>
    </source>
</reference>
<dbReference type="PANTHER" id="PTHR43228">
    <property type="entry name" value="TWO-COMPONENT RESPONSE REGULATOR"/>
    <property type="match status" value="1"/>
</dbReference>
<proteinExistence type="predicted"/>
<keyword evidence="1" id="KW-0597">Phosphoprotein</keyword>
<comment type="caution">
    <text evidence="3">The sequence shown here is derived from an EMBL/GenBank/DDBJ whole genome shotgun (WGS) entry which is preliminary data.</text>
</comment>
<dbReference type="SMART" id="SM00448">
    <property type="entry name" value="REC"/>
    <property type="match status" value="1"/>
</dbReference>
<dbReference type="PANTHER" id="PTHR43228:SF1">
    <property type="entry name" value="TWO-COMPONENT RESPONSE REGULATOR ARR22"/>
    <property type="match status" value="1"/>
</dbReference>
<evidence type="ECO:0000313" key="3">
    <source>
        <dbReference type="EMBL" id="MCA6063166.1"/>
    </source>
</evidence>
<feature type="domain" description="Response regulatory" evidence="2">
    <location>
        <begin position="12"/>
        <end position="131"/>
    </location>
</feature>
<dbReference type="InterPro" id="IPR019734">
    <property type="entry name" value="TPR_rpt"/>
</dbReference>
<organism evidence="3 4">
    <name type="scientific">Thalassolituus marinus</name>
    <dbReference type="NCBI Taxonomy" id="671053"/>
    <lineage>
        <taxon>Bacteria</taxon>
        <taxon>Pseudomonadati</taxon>
        <taxon>Pseudomonadota</taxon>
        <taxon>Gammaproteobacteria</taxon>
        <taxon>Oceanospirillales</taxon>
        <taxon>Oceanospirillaceae</taxon>
        <taxon>Thalassolituus</taxon>
    </lineage>
</organism>
<dbReference type="InterPro" id="IPR011006">
    <property type="entry name" value="CheY-like_superfamily"/>
</dbReference>
<keyword evidence="4" id="KW-1185">Reference proteome</keyword>
<dbReference type="Gene3D" id="3.40.50.2300">
    <property type="match status" value="1"/>
</dbReference>
<dbReference type="InterPro" id="IPR052048">
    <property type="entry name" value="ST_Response_Regulator"/>
</dbReference>
<evidence type="ECO:0000313" key="4">
    <source>
        <dbReference type="Proteomes" id="UP000714380"/>
    </source>
</evidence>
<dbReference type="RefSeq" id="WP_225672890.1">
    <property type="nucleotide sequence ID" value="NZ_JAEDAH010000028.1"/>
</dbReference>
<dbReference type="Pfam" id="PF00072">
    <property type="entry name" value="Response_reg"/>
    <property type="match status" value="1"/>
</dbReference>
<dbReference type="InterPro" id="IPR011990">
    <property type="entry name" value="TPR-like_helical_dom_sf"/>
</dbReference>
<dbReference type="CDD" id="cd17589">
    <property type="entry name" value="REC_TPR"/>
    <property type="match status" value="1"/>
</dbReference>
<dbReference type="PROSITE" id="PS50110">
    <property type="entry name" value="RESPONSE_REGULATORY"/>
    <property type="match status" value="1"/>
</dbReference>
<dbReference type="EMBL" id="JAEDAH010000028">
    <property type="protein sequence ID" value="MCA6063166.1"/>
    <property type="molecule type" value="Genomic_DNA"/>
</dbReference>
<dbReference type="Pfam" id="PF13181">
    <property type="entry name" value="TPR_8"/>
    <property type="match status" value="1"/>
</dbReference>
<name>A0ABS7ZRY4_9GAMM</name>
<dbReference type="Proteomes" id="UP000714380">
    <property type="component" value="Unassembled WGS sequence"/>
</dbReference>
<dbReference type="SUPFAM" id="SSF52172">
    <property type="entry name" value="CheY-like"/>
    <property type="match status" value="1"/>
</dbReference>